<evidence type="ECO:0000256" key="9">
    <source>
        <dbReference type="ARBA" id="ARBA00023242"/>
    </source>
</evidence>
<feature type="repeat" description="WD" evidence="10">
    <location>
        <begin position="126"/>
        <end position="167"/>
    </location>
</feature>
<evidence type="ECO:0000256" key="5">
    <source>
        <dbReference type="ARBA" id="ARBA00022737"/>
    </source>
</evidence>
<dbReference type="GO" id="GO:0006351">
    <property type="term" value="P:DNA-templated transcription"/>
    <property type="evidence" value="ECO:0007669"/>
    <property type="project" value="InterPro"/>
</dbReference>
<proteinExistence type="inferred from homology"/>
<dbReference type="GO" id="GO:0000417">
    <property type="term" value="C:HIR complex"/>
    <property type="evidence" value="ECO:0007669"/>
    <property type="project" value="TreeGrafter"/>
</dbReference>
<evidence type="ECO:0000256" key="1">
    <source>
        <dbReference type="ARBA" id="ARBA00004123"/>
    </source>
</evidence>
<evidence type="ECO:0000256" key="11">
    <source>
        <dbReference type="RuleBase" id="RU364014"/>
    </source>
</evidence>
<dbReference type="SUPFAM" id="SSF50978">
    <property type="entry name" value="WD40 repeat-like"/>
    <property type="match status" value="1"/>
</dbReference>
<dbReference type="Gene3D" id="2.130.10.10">
    <property type="entry name" value="YVTN repeat-like/Quinoprotein amine dehydrogenase"/>
    <property type="match status" value="2"/>
</dbReference>
<dbReference type="AlphaFoldDB" id="A0A5N6KRX0"/>
<feature type="region of interest" description="Disordered" evidence="12">
    <location>
        <begin position="447"/>
        <end position="469"/>
    </location>
</feature>
<evidence type="ECO:0000259" key="14">
    <source>
        <dbReference type="Pfam" id="PF24105"/>
    </source>
</evidence>
<evidence type="ECO:0000256" key="10">
    <source>
        <dbReference type="PROSITE-ProRule" id="PRU00221"/>
    </source>
</evidence>
<feature type="repeat" description="WD" evidence="10">
    <location>
        <begin position="168"/>
        <end position="199"/>
    </location>
</feature>
<dbReference type="Pfam" id="PF07569">
    <property type="entry name" value="Hira"/>
    <property type="match status" value="1"/>
</dbReference>
<dbReference type="GO" id="GO:0006338">
    <property type="term" value="P:chromatin remodeling"/>
    <property type="evidence" value="ECO:0007669"/>
    <property type="project" value="InterPro"/>
</dbReference>
<dbReference type="PROSITE" id="PS50294">
    <property type="entry name" value="WD_REPEATS_REGION"/>
    <property type="match status" value="3"/>
</dbReference>
<dbReference type="PANTHER" id="PTHR13831">
    <property type="entry name" value="MEMBER OF THE HIR1 FAMILY OF WD-REPEAT PROTEINS"/>
    <property type="match status" value="1"/>
</dbReference>
<comment type="function">
    <text evidence="11">Required for replication-independent chromatin assembly and for the periodic repression of histone gene transcription during the cell cycle.</text>
</comment>
<evidence type="ECO:0000313" key="16">
    <source>
        <dbReference type="Proteomes" id="UP000327013"/>
    </source>
</evidence>
<gene>
    <name evidence="15" type="ORF">FH972_022201</name>
</gene>
<dbReference type="FunFam" id="2.130.10.10:FF:001557">
    <property type="entry name" value="Protein HIR"/>
    <property type="match status" value="1"/>
</dbReference>
<feature type="domain" description="Protein HIRA-like C-terminal" evidence="13">
    <location>
        <begin position="727"/>
        <end position="965"/>
    </location>
</feature>
<dbReference type="PANTHER" id="PTHR13831:SF0">
    <property type="entry name" value="PROTEIN HIRA"/>
    <property type="match status" value="1"/>
</dbReference>
<evidence type="ECO:0000313" key="15">
    <source>
        <dbReference type="EMBL" id="KAB8339268.1"/>
    </source>
</evidence>
<dbReference type="InterPro" id="IPR015943">
    <property type="entry name" value="WD40/YVTN_repeat-like_dom_sf"/>
</dbReference>
<dbReference type="InterPro" id="IPR011494">
    <property type="entry name" value="HIRA-like_C"/>
</dbReference>
<feature type="domain" description="CAF1B/HIR1 beta-propeller" evidence="14">
    <location>
        <begin position="28"/>
        <end position="377"/>
    </location>
</feature>
<dbReference type="InterPro" id="IPR031120">
    <property type="entry name" value="HIR1-like"/>
</dbReference>
<dbReference type="Pfam" id="PF24105">
    <property type="entry name" value="Beta-prop_CAF1B_HIR1"/>
    <property type="match status" value="1"/>
</dbReference>
<evidence type="ECO:0000256" key="2">
    <source>
        <dbReference type="ARBA" id="ARBA00007306"/>
    </source>
</evidence>
<evidence type="ECO:0000256" key="3">
    <source>
        <dbReference type="ARBA" id="ARBA00022491"/>
    </source>
</evidence>
<evidence type="ECO:0000256" key="6">
    <source>
        <dbReference type="ARBA" id="ARBA00022853"/>
    </source>
</evidence>
<feature type="repeat" description="WD" evidence="10">
    <location>
        <begin position="26"/>
        <end position="47"/>
    </location>
</feature>
<comment type="subcellular location">
    <subcellularLocation>
        <location evidence="1 11">Nucleus</location>
    </subcellularLocation>
</comment>
<dbReference type="GO" id="GO:0005634">
    <property type="term" value="C:nucleus"/>
    <property type="evidence" value="ECO:0007669"/>
    <property type="project" value="UniProtKB-SubCell"/>
</dbReference>
<keyword evidence="9 11" id="KW-0539">Nucleus</keyword>
<dbReference type="CDD" id="cd00200">
    <property type="entry name" value="WD40"/>
    <property type="match status" value="1"/>
</dbReference>
<dbReference type="InterPro" id="IPR036322">
    <property type="entry name" value="WD40_repeat_dom_sf"/>
</dbReference>
<keyword evidence="5 11" id="KW-0677">Repeat</keyword>
<keyword evidence="8 11" id="KW-0804">Transcription</keyword>
<comment type="caution">
    <text evidence="15">The sequence shown here is derived from an EMBL/GenBank/DDBJ whole genome shotgun (WGS) entry which is preliminary data.</text>
</comment>
<evidence type="ECO:0000259" key="13">
    <source>
        <dbReference type="Pfam" id="PF07569"/>
    </source>
</evidence>
<dbReference type="Proteomes" id="UP000327013">
    <property type="component" value="Unassembled WGS sequence"/>
</dbReference>
<keyword evidence="7 11" id="KW-0805">Transcription regulation</keyword>
<keyword evidence="3 11" id="KW-0678">Repressor</keyword>
<keyword evidence="6 11" id="KW-0156">Chromatin regulator</keyword>
<accession>A0A5N6KRX0</accession>
<protein>
    <recommendedName>
        <fullName evidence="11">Protein HIRA</fullName>
    </recommendedName>
</protein>
<dbReference type="SMART" id="SM00320">
    <property type="entry name" value="WD40"/>
    <property type="match status" value="6"/>
</dbReference>
<feature type="repeat" description="WD" evidence="10">
    <location>
        <begin position="66"/>
        <end position="97"/>
    </location>
</feature>
<dbReference type="InterPro" id="IPR001680">
    <property type="entry name" value="WD40_rpt"/>
</dbReference>
<dbReference type="GO" id="GO:0031491">
    <property type="term" value="F:nucleosome binding"/>
    <property type="evidence" value="ECO:0007669"/>
    <property type="project" value="TreeGrafter"/>
</dbReference>
<sequence length="1054" mass="113763">MHIVRPNWLKHGGEKKDFEAYSCHVSADGERLVTAAGDGYVRVWSTEAVYNAQDPSYSKPKQLAALSYHTGTIHTVRFSPNNRFLASGADDKIVCVYVLDPTPPTHNNFGSNEAPPVENWRIFRRLIGHENDVQDIAWSPDASVLVSVGLDSRVVVWSGHTFEKLKTLSSHASHVKGITFDPANKYFATASDDRSIKIFRYTPPAANATAYDQTNNFTLEHTITQPFQTSPLTTYFRRCSWSPDGNHISAANAVNGPVSTAAIINRGTWDSDISLVGHEGPIEVCAFSPRIFSKIPPGLVDSNGEPIKQNAVTVIACAGQDKAVSIWNTNHSKPVIVGEGFCMKSISDLAWSPDGEKIFVTSLDGTISLLKFQQGELGYPVSMDVNETSLAKFGGGRKVGIVEGPDGLLLEEMSKAEEVKNVQGRMGALMGDGPSSGANGVKTNGLPTKTSTTLTNGHATTADASKPTVEDPNAAKIEKLKQRVTITKDGKKRIAPLLLSTAAGGTESSLPSTQLMSTQQRAANNDAPHAILDLSKPYDGLPKGGMTSLLIGQKRKLAETGQEDDNAIRQHNDAAARQGATPVLMNTSDGLALPDQTMAEDAAATRPTIPHPSLMLSQIRLAVPLIRAQISRPLAPANKPITGPETDADREVTNKEEAHLLEVRNPMGPSRTGRALDREPARVTVTRKGQILWQDYLPKPVLLVTGNQKFWAAGCDDGSLHVWTPAGRRLFNALALESQPVILDSRGPWLMCITAVGLCHIWNIAHSAAPHPPVSLAPVLDMVSQSQGPHLTLGPAIIFARLNSEGRVVVAMSNGDAFSYSTTMYSWQRLSEAWWAVGSQYWNSNEAASNTQVSSAKASSAERDDEVQLENISAGVIPLLERNTTNQTLLRGRAYFLQRLVKSLLSAEGYEGFESGVSVAHLENRLAAALMLGARDEFKVYLSMYAKRLGAEQSRLKIEELLRSLTAGIYDERESSNLTDGSSTYMGGPKDELCGWKKQALLKEVVIILGKFRDLQRITVPYARLLGLDGVGGGVVGDGSGGGGSDRDMDVDGA</sequence>
<dbReference type="EMBL" id="VIBQ01000010">
    <property type="protein sequence ID" value="KAB8339268.1"/>
    <property type="molecule type" value="Genomic_DNA"/>
</dbReference>
<organism evidence="15 16">
    <name type="scientific">Carpinus fangiana</name>
    <dbReference type="NCBI Taxonomy" id="176857"/>
    <lineage>
        <taxon>Eukaryota</taxon>
        <taxon>Viridiplantae</taxon>
        <taxon>Streptophyta</taxon>
        <taxon>Embryophyta</taxon>
        <taxon>Tracheophyta</taxon>
        <taxon>Spermatophyta</taxon>
        <taxon>Magnoliopsida</taxon>
        <taxon>eudicotyledons</taxon>
        <taxon>Gunneridae</taxon>
        <taxon>Pentapetalae</taxon>
        <taxon>rosids</taxon>
        <taxon>fabids</taxon>
        <taxon>Fagales</taxon>
        <taxon>Betulaceae</taxon>
        <taxon>Carpinus</taxon>
    </lineage>
</organism>
<name>A0A5N6KRX0_9ROSI</name>
<dbReference type="GO" id="GO:0006355">
    <property type="term" value="P:regulation of DNA-templated transcription"/>
    <property type="evidence" value="ECO:0007669"/>
    <property type="project" value="InterPro"/>
</dbReference>
<evidence type="ECO:0000256" key="8">
    <source>
        <dbReference type="ARBA" id="ARBA00023163"/>
    </source>
</evidence>
<dbReference type="GO" id="GO:0000785">
    <property type="term" value="C:chromatin"/>
    <property type="evidence" value="ECO:0007669"/>
    <property type="project" value="TreeGrafter"/>
</dbReference>
<evidence type="ECO:0000256" key="4">
    <source>
        <dbReference type="ARBA" id="ARBA00022574"/>
    </source>
</evidence>
<reference evidence="15 16" key="1">
    <citation type="submission" date="2019-06" db="EMBL/GenBank/DDBJ databases">
        <title>A chromosomal-level reference genome of Carpinus fangiana (Coryloideae, Betulaceae).</title>
        <authorList>
            <person name="Yang X."/>
            <person name="Wang Z."/>
            <person name="Zhang L."/>
            <person name="Hao G."/>
            <person name="Liu J."/>
            <person name="Yang Y."/>
        </authorList>
    </citation>
    <scope>NUCLEOTIDE SEQUENCE [LARGE SCALE GENOMIC DNA]</scope>
    <source>
        <strain evidence="15">Cfa_2016G</strain>
        <tissue evidence="15">Leaf</tissue>
    </source>
</reference>
<keyword evidence="16" id="KW-1185">Reference proteome</keyword>
<comment type="similarity">
    <text evidence="2 11">Belongs to the WD repeat HIR1 family.</text>
</comment>
<dbReference type="InterPro" id="IPR055410">
    <property type="entry name" value="Beta-prop_CAF1B_HIR1"/>
</dbReference>
<keyword evidence="4 10" id="KW-0853">WD repeat</keyword>
<dbReference type="OrthoDB" id="1741719at2759"/>
<dbReference type="FunFam" id="2.130.10.10:FF:000290">
    <property type="entry name" value="Protein HIR"/>
    <property type="match status" value="1"/>
</dbReference>
<feature type="compositionally biased region" description="Polar residues" evidence="12">
    <location>
        <begin position="447"/>
        <end position="463"/>
    </location>
</feature>
<dbReference type="InterPro" id="IPR019015">
    <property type="entry name" value="HIRA_B_motif"/>
</dbReference>
<dbReference type="PROSITE" id="PS50082">
    <property type="entry name" value="WD_REPEATS_2"/>
    <property type="match status" value="4"/>
</dbReference>
<dbReference type="Pfam" id="PF09453">
    <property type="entry name" value="HIRA_B"/>
    <property type="match status" value="1"/>
</dbReference>
<evidence type="ECO:0000256" key="12">
    <source>
        <dbReference type="SAM" id="MobiDB-lite"/>
    </source>
</evidence>
<evidence type="ECO:0000256" key="7">
    <source>
        <dbReference type="ARBA" id="ARBA00023015"/>
    </source>
</evidence>